<dbReference type="PANTHER" id="PTHR15422:SF21">
    <property type="entry name" value="TRANSMEMBRANE REDUCTASE CYB561D2"/>
    <property type="match status" value="1"/>
</dbReference>
<feature type="transmembrane region" description="Helical" evidence="13">
    <location>
        <begin position="312"/>
        <end position="333"/>
    </location>
</feature>
<dbReference type="EC" id="7.2.1.3" evidence="11"/>
<dbReference type="GO" id="GO:0140571">
    <property type="term" value="F:transmembrane ascorbate ferrireductase activity"/>
    <property type="evidence" value="ECO:0007669"/>
    <property type="project" value="UniProtKB-EC"/>
</dbReference>
<feature type="region of interest" description="Disordered" evidence="12">
    <location>
        <begin position="1"/>
        <end position="143"/>
    </location>
</feature>
<evidence type="ECO:0000256" key="1">
    <source>
        <dbReference type="ARBA" id="ARBA00001970"/>
    </source>
</evidence>
<dbReference type="PROSITE" id="PS50939">
    <property type="entry name" value="CYTOCHROME_B561"/>
    <property type="match status" value="1"/>
</dbReference>
<feature type="transmembrane region" description="Helical" evidence="13">
    <location>
        <begin position="266"/>
        <end position="291"/>
    </location>
</feature>
<dbReference type="Proteomes" id="UP000694552">
    <property type="component" value="Unplaced"/>
</dbReference>
<proteinExistence type="predicted"/>
<evidence type="ECO:0000256" key="9">
    <source>
        <dbReference type="ARBA" id="ARBA00023004"/>
    </source>
</evidence>
<evidence type="ECO:0000256" key="12">
    <source>
        <dbReference type="SAM" id="MobiDB-lite"/>
    </source>
</evidence>
<evidence type="ECO:0000256" key="11">
    <source>
        <dbReference type="ARBA" id="ARBA00024225"/>
    </source>
</evidence>
<evidence type="ECO:0000256" key="4">
    <source>
        <dbReference type="ARBA" id="ARBA00022617"/>
    </source>
</evidence>
<dbReference type="AlphaFoldDB" id="A0A8C8A7L7"/>
<feature type="transmembrane region" description="Helical" evidence="13">
    <location>
        <begin position="339"/>
        <end position="364"/>
    </location>
</feature>
<evidence type="ECO:0000313" key="16">
    <source>
        <dbReference type="Proteomes" id="UP000694552"/>
    </source>
</evidence>
<feature type="compositionally biased region" description="Low complexity" evidence="12">
    <location>
        <begin position="120"/>
        <end position="137"/>
    </location>
</feature>
<dbReference type="Pfam" id="PF03188">
    <property type="entry name" value="Cytochrom_B561"/>
    <property type="match status" value="1"/>
</dbReference>
<dbReference type="GO" id="GO:0016020">
    <property type="term" value="C:membrane"/>
    <property type="evidence" value="ECO:0007669"/>
    <property type="project" value="UniProtKB-SubCell"/>
</dbReference>
<feature type="domain" description="Cytochrome b561" evidence="14">
    <location>
        <begin position="160"/>
        <end position="365"/>
    </location>
</feature>
<evidence type="ECO:0000256" key="10">
    <source>
        <dbReference type="ARBA" id="ARBA00023136"/>
    </source>
</evidence>
<keyword evidence="6" id="KW-0479">Metal-binding</keyword>
<dbReference type="CDD" id="cd08761">
    <property type="entry name" value="Cyt_b561_CYB561D2_like"/>
    <property type="match status" value="1"/>
</dbReference>
<keyword evidence="5 13" id="KW-0812">Transmembrane</keyword>
<evidence type="ECO:0000256" key="3">
    <source>
        <dbReference type="ARBA" id="ARBA00022448"/>
    </source>
</evidence>
<keyword evidence="7" id="KW-0249">Electron transport</keyword>
<dbReference type="InterPro" id="IPR045150">
    <property type="entry name" value="CYB561D1/2"/>
</dbReference>
<feature type="compositionally biased region" description="Basic residues" evidence="12">
    <location>
        <begin position="79"/>
        <end position="95"/>
    </location>
</feature>
<dbReference type="InterPro" id="IPR006593">
    <property type="entry name" value="Cyt_b561/ferric_Rdtase_TM"/>
</dbReference>
<feature type="transmembrane region" description="Helical" evidence="13">
    <location>
        <begin position="235"/>
        <end position="254"/>
    </location>
</feature>
<dbReference type="PANTHER" id="PTHR15422">
    <property type="entry name" value="OS05G0565100 PROTEIN"/>
    <property type="match status" value="1"/>
</dbReference>
<keyword evidence="8 13" id="KW-1133">Transmembrane helix</keyword>
<reference evidence="15" key="2">
    <citation type="submission" date="2025-09" db="UniProtKB">
        <authorList>
            <consortium name="Ensembl"/>
        </authorList>
    </citation>
    <scope>IDENTIFICATION</scope>
</reference>
<name>A0A8C8A7L7_9STRI</name>
<evidence type="ECO:0000256" key="7">
    <source>
        <dbReference type="ARBA" id="ARBA00022982"/>
    </source>
</evidence>
<protein>
    <recommendedName>
        <fullName evidence="11">ascorbate ferrireductase (transmembrane)</fullName>
        <ecNumber evidence="11">7.2.1.3</ecNumber>
    </recommendedName>
</protein>
<evidence type="ECO:0000259" key="14">
    <source>
        <dbReference type="PROSITE" id="PS50939"/>
    </source>
</evidence>
<dbReference type="GO" id="GO:0005783">
    <property type="term" value="C:endoplasmic reticulum"/>
    <property type="evidence" value="ECO:0007669"/>
    <property type="project" value="TreeGrafter"/>
</dbReference>
<evidence type="ECO:0000256" key="2">
    <source>
        <dbReference type="ARBA" id="ARBA00004141"/>
    </source>
</evidence>
<accession>A0A8C8A7L7</accession>
<evidence type="ECO:0000256" key="5">
    <source>
        <dbReference type="ARBA" id="ARBA00022692"/>
    </source>
</evidence>
<evidence type="ECO:0000256" key="6">
    <source>
        <dbReference type="ARBA" id="ARBA00022723"/>
    </source>
</evidence>
<comment type="cofactor">
    <cofactor evidence="1">
        <name>heme b</name>
        <dbReference type="ChEBI" id="CHEBI:60344"/>
    </cofactor>
</comment>
<dbReference type="GO" id="GO:0140575">
    <property type="term" value="F:transmembrane monodehydroascorbate reductase activity"/>
    <property type="evidence" value="ECO:0007669"/>
    <property type="project" value="InterPro"/>
</dbReference>
<dbReference type="Ensembl" id="ENSOSUT00000001427.1">
    <property type="protein sequence ID" value="ENSOSUP00000001399.1"/>
    <property type="gene ID" value="ENSOSUG00000001039.1"/>
</dbReference>
<keyword evidence="3" id="KW-0813">Transport</keyword>
<keyword evidence="10 13" id="KW-0472">Membrane</keyword>
<dbReference type="SMART" id="SM00665">
    <property type="entry name" value="B561"/>
    <property type="match status" value="1"/>
</dbReference>
<reference evidence="15" key="1">
    <citation type="submission" date="2025-08" db="UniProtKB">
        <authorList>
            <consortium name="Ensembl"/>
        </authorList>
    </citation>
    <scope>IDENTIFICATION</scope>
</reference>
<evidence type="ECO:0000256" key="13">
    <source>
        <dbReference type="SAM" id="Phobius"/>
    </source>
</evidence>
<evidence type="ECO:0000256" key="8">
    <source>
        <dbReference type="ARBA" id="ARBA00022989"/>
    </source>
</evidence>
<evidence type="ECO:0000313" key="15">
    <source>
        <dbReference type="Ensembl" id="ENSOSUP00000001399.1"/>
    </source>
</evidence>
<organism evidence="15 16">
    <name type="scientific">Otus sunia</name>
    <name type="common">Oriental scops-owl</name>
    <dbReference type="NCBI Taxonomy" id="257818"/>
    <lineage>
        <taxon>Eukaryota</taxon>
        <taxon>Metazoa</taxon>
        <taxon>Chordata</taxon>
        <taxon>Craniata</taxon>
        <taxon>Vertebrata</taxon>
        <taxon>Euteleostomi</taxon>
        <taxon>Archelosauria</taxon>
        <taxon>Archosauria</taxon>
        <taxon>Dinosauria</taxon>
        <taxon>Saurischia</taxon>
        <taxon>Theropoda</taxon>
        <taxon>Coelurosauria</taxon>
        <taxon>Aves</taxon>
        <taxon>Neognathae</taxon>
        <taxon>Neoaves</taxon>
        <taxon>Telluraves</taxon>
        <taxon>Strigiformes</taxon>
        <taxon>Strigidae</taxon>
        <taxon>Otus</taxon>
    </lineage>
</organism>
<dbReference type="GO" id="GO:0046872">
    <property type="term" value="F:metal ion binding"/>
    <property type="evidence" value="ECO:0007669"/>
    <property type="project" value="UniProtKB-KW"/>
</dbReference>
<keyword evidence="9" id="KW-0408">Iron</keyword>
<keyword evidence="4" id="KW-0349">Heme</keyword>
<feature type="transmembrane region" description="Helical" evidence="13">
    <location>
        <begin position="192"/>
        <end position="215"/>
    </location>
</feature>
<dbReference type="Gene3D" id="1.20.120.1770">
    <property type="match status" value="1"/>
</dbReference>
<comment type="subcellular location">
    <subcellularLocation>
        <location evidence="2">Membrane</location>
        <topology evidence="2">Multi-pass membrane protein</topology>
    </subcellularLocation>
</comment>
<keyword evidence="16" id="KW-1185">Reference proteome</keyword>
<sequence length="370" mass="39585">MGPPPLSPVGAQRAGAPGLRPPQAQHPPTHLVGDLGPQRGVELAEEDALDPAAHGGGEGPGWAAGRRAPRMRDSPYRPPSRRSWGRNVIRPRRERRALALSDGARTHSAAARRGGGGPWRGRTARLAQSGAAPRPARLGGGRSPPVAAMALTAETESRLYRSLRAAAGAAAHLVALGFPTAVAVLARPGSSLFSWHPLLMALAFSFLMTEALLIFSPETSLLRSFSRKVKVRAHWALQLLALLCALLGLGIITYNKHLNGKAHFVTWHGLTGLLTVLYASGQCAGGALLLYPKLMKNWTLAKLKLYHATSGLVGYLLGCASLMLGMCSLWFTASVTSVSWYLAMLCPLLTSLVIMNQVSNAYLYRKRSQH</sequence>